<organism evidence="8 9">
    <name type="scientific">Rhodopirellula baltica WH47</name>
    <dbReference type="NCBI Taxonomy" id="991778"/>
    <lineage>
        <taxon>Bacteria</taxon>
        <taxon>Pseudomonadati</taxon>
        <taxon>Planctomycetota</taxon>
        <taxon>Planctomycetia</taxon>
        <taxon>Pirellulales</taxon>
        <taxon>Pirellulaceae</taxon>
        <taxon>Rhodopirellula</taxon>
    </lineage>
</organism>
<dbReference type="Gene3D" id="3.30.1120.10">
    <property type="match status" value="1"/>
</dbReference>
<name>F2AVH7_RHOBT</name>
<dbReference type="PANTHER" id="PTHR42693">
    <property type="entry name" value="ARYLSULFATASE FAMILY MEMBER"/>
    <property type="match status" value="1"/>
</dbReference>
<comment type="caution">
    <text evidence="8">The sequence shown here is derived from an EMBL/GenBank/DDBJ whole genome shotgun (WGS) entry which is preliminary data.</text>
</comment>
<sequence>MIPAVADNPLDRDLVMPSFHPFPIRMFLFTVVATLFGGQFVSASDRPNIVLMMCDDLGWGDTGFNGNTIIQTPELDALANEGTVLDHFYSVGPVCSPTRASFLTGRHYFRMGIWTANKGHLPSQEFTLARMLKTHGYTTGHFGKWHLGTLSRTVSAKGKGRRPHLHYAPPWERDYDASFVTESAVCTWDPGIGKRARNNPYYENGVATDENVLGCDSRVLMDRALPFIEAAAERDQPFLSVIWFHAPHEDIQAGPEYLAKYEGHGEAAHYYGCITAVDDQVGRLRKKLASLGVADNTLLFFCSDNGPEGGEPSNRMMTRRAGSAGEFSGRKRSVLDGGVRVPAFVHWPGQIPAGVRLDAPLSVMDLLPTVAAITGAETLPNRLLDGENVLPVWKGEQAQREKSIPFRYGQFACLVRGKHKLIIESPNDDSEDRLFDLSKDVSESNNLADQKPELTASMRTELLGFLESAKASHAGEEYQGNDTKPVEKWHPLGKAGQRGNATPDR</sequence>
<dbReference type="Pfam" id="PF00884">
    <property type="entry name" value="Sulfatase"/>
    <property type="match status" value="1"/>
</dbReference>
<dbReference type="EMBL" id="AFAR01000188">
    <property type="protein sequence ID" value="EGF26335.1"/>
    <property type="molecule type" value="Genomic_DNA"/>
</dbReference>
<dbReference type="InterPro" id="IPR017850">
    <property type="entry name" value="Alkaline_phosphatase_core_sf"/>
</dbReference>
<dbReference type="GO" id="GO:0004065">
    <property type="term" value="F:arylsulfatase activity"/>
    <property type="evidence" value="ECO:0007669"/>
    <property type="project" value="TreeGrafter"/>
</dbReference>
<evidence type="ECO:0000313" key="9">
    <source>
        <dbReference type="Proteomes" id="UP000006222"/>
    </source>
</evidence>
<feature type="region of interest" description="Disordered" evidence="5">
    <location>
        <begin position="473"/>
        <end position="505"/>
    </location>
</feature>
<keyword evidence="4" id="KW-0106">Calcium</keyword>
<keyword evidence="3" id="KW-0378">Hydrolase</keyword>
<dbReference type="InterPro" id="IPR050738">
    <property type="entry name" value="Sulfatase"/>
</dbReference>
<dbReference type="Proteomes" id="UP000006222">
    <property type="component" value="Unassembled WGS sequence"/>
</dbReference>
<evidence type="ECO:0000313" key="8">
    <source>
        <dbReference type="EMBL" id="EGF26335.1"/>
    </source>
</evidence>
<dbReference type="PANTHER" id="PTHR42693:SF53">
    <property type="entry name" value="ENDO-4-O-SULFATASE"/>
    <property type="match status" value="1"/>
</dbReference>
<gene>
    <name evidence="8" type="ORF">RBWH47_04960</name>
</gene>
<dbReference type="InterPro" id="IPR024607">
    <property type="entry name" value="Sulfatase_CS"/>
</dbReference>
<protein>
    <submittedName>
        <fullName evidence="8">N-acetylgalactosamine-6-sulfatase (GALNS)</fullName>
    </submittedName>
</protein>
<keyword evidence="2" id="KW-0479">Metal-binding</keyword>
<feature type="domain" description="Sulfatase N-terminal" evidence="7">
    <location>
        <begin position="47"/>
        <end position="375"/>
    </location>
</feature>
<evidence type="ECO:0000256" key="1">
    <source>
        <dbReference type="ARBA" id="ARBA00008779"/>
    </source>
</evidence>
<feature type="transmembrane region" description="Helical" evidence="6">
    <location>
        <begin position="22"/>
        <end position="43"/>
    </location>
</feature>
<evidence type="ECO:0000256" key="6">
    <source>
        <dbReference type="SAM" id="Phobius"/>
    </source>
</evidence>
<dbReference type="SUPFAM" id="SSF53649">
    <property type="entry name" value="Alkaline phosphatase-like"/>
    <property type="match status" value="1"/>
</dbReference>
<dbReference type="InterPro" id="IPR000917">
    <property type="entry name" value="Sulfatase_N"/>
</dbReference>
<evidence type="ECO:0000256" key="4">
    <source>
        <dbReference type="ARBA" id="ARBA00022837"/>
    </source>
</evidence>
<dbReference type="PROSITE" id="PS00523">
    <property type="entry name" value="SULFATASE_1"/>
    <property type="match status" value="1"/>
</dbReference>
<evidence type="ECO:0000256" key="3">
    <source>
        <dbReference type="ARBA" id="ARBA00022801"/>
    </source>
</evidence>
<keyword evidence="6" id="KW-0812">Transmembrane</keyword>
<dbReference type="FunFam" id="3.40.720.10:FF:000080">
    <property type="entry name" value="N-acetylgalactosamine 6-sulfatase (GALNS)"/>
    <property type="match status" value="1"/>
</dbReference>
<evidence type="ECO:0000256" key="5">
    <source>
        <dbReference type="SAM" id="MobiDB-lite"/>
    </source>
</evidence>
<keyword evidence="6" id="KW-0472">Membrane</keyword>
<keyword evidence="6" id="KW-1133">Transmembrane helix</keyword>
<reference evidence="8 9" key="1">
    <citation type="journal article" date="2013" name="Mar. Genomics">
        <title>Expression of sulfatases in Rhodopirellula baltica and the diversity of sulfatases in the genus Rhodopirellula.</title>
        <authorList>
            <person name="Wegner C.E."/>
            <person name="Richter-Heitmann T."/>
            <person name="Klindworth A."/>
            <person name="Klockow C."/>
            <person name="Richter M."/>
            <person name="Achstetter T."/>
            <person name="Glockner F.O."/>
            <person name="Harder J."/>
        </authorList>
    </citation>
    <scope>NUCLEOTIDE SEQUENCE [LARGE SCALE GENOMIC DNA]</scope>
    <source>
        <strain evidence="8 9">WH47</strain>
    </source>
</reference>
<dbReference type="PATRIC" id="fig|991778.3.peg.3964"/>
<dbReference type="Gene3D" id="3.40.720.10">
    <property type="entry name" value="Alkaline Phosphatase, subunit A"/>
    <property type="match status" value="1"/>
</dbReference>
<dbReference type="AlphaFoldDB" id="F2AVH7"/>
<dbReference type="GO" id="GO:0046872">
    <property type="term" value="F:metal ion binding"/>
    <property type="evidence" value="ECO:0007669"/>
    <property type="project" value="UniProtKB-KW"/>
</dbReference>
<evidence type="ECO:0000259" key="7">
    <source>
        <dbReference type="Pfam" id="PF00884"/>
    </source>
</evidence>
<comment type="similarity">
    <text evidence="1">Belongs to the sulfatase family.</text>
</comment>
<accession>F2AVH7</accession>
<proteinExistence type="inferred from homology"/>
<evidence type="ECO:0000256" key="2">
    <source>
        <dbReference type="ARBA" id="ARBA00022723"/>
    </source>
</evidence>